<keyword evidence="2" id="KW-1185">Reference proteome</keyword>
<protein>
    <recommendedName>
        <fullName evidence="3">MarR family transcriptional regulator</fullName>
    </recommendedName>
</protein>
<name>A0ABT0SVW7_9GAMM</name>
<sequence length="111" mass="11833">MTALAQPTSNEVKREGLDHARRAGRTALQQGRILRHLYWLAEGQGSTRQDMAEALGLALSSVCGRCAELADLELIAPIGTVGKPARQVLGITEKGIDHLLAVMEDDQGSSA</sequence>
<dbReference type="Gene3D" id="1.10.10.10">
    <property type="entry name" value="Winged helix-like DNA-binding domain superfamily/Winged helix DNA-binding domain"/>
    <property type="match status" value="1"/>
</dbReference>
<dbReference type="RefSeq" id="WP_250058829.1">
    <property type="nucleotide sequence ID" value="NZ_JAMJPK010000001.1"/>
</dbReference>
<comment type="caution">
    <text evidence="1">The sequence shown here is derived from an EMBL/GenBank/DDBJ whole genome shotgun (WGS) entry which is preliminary data.</text>
</comment>
<reference evidence="1" key="1">
    <citation type="submission" date="2022-05" db="EMBL/GenBank/DDBJ databases">
        <title>Halomonas geminus sp. nov. and Halomonas llamarensis sp. nov. isolated from high-altitude salars of the Atacama Desert.</title>
        <authorList>
            <person name="Hintersatz C."/>
            <person name="Rojas L.A."/>
            <person name="Wei T.-S."/>
            <person name="Kutschke S."/>
            <person name="Lehmann F."/>
            <person name="Jain R."/>
            <person name="Pollmann K."/>
        </authorList>
    </citation>
    <scope>NUCLEOTIDE SEQUENCE</scope>
    <source>
        <strain evidence="1">ATCH28</strain>
    </source>
</reference>
<proteinExistence type="predicted"/>
<evidence type="ECO:0000313" key="2">
    <source>
        <dbReference type="Proteomes" id="UP001165369"/>
    </source>
</evidence>
<gene>
    <name evidence="1" type="ORF">M8009_00615</name>
</gene>
<evidence type="ECO:0008006" key="3">
    <source>
        <dbReference type="Google" id="ProtNLM"/>
    </source>
</evidence>
<dbReference type="SUPFAM" id="SSF46785">
    <property type="entry name" value="Winged helix' DNA-binding domain"/>
    <property type="match status" value="1"/>
</dbReference>
<dbReference type="InterPro" id="IPR036388">
    <property type="entry name" value="WH-like_DNA-bd_sf"/>
</dbReference>
<evidence type="ECO:0000313" key="1">
    <source>
        <dbReference type="EMBL" id="MCL7938805.1"/>
    </source>
</evidence>
<dbReference type="Proteomes" id="UP001165369">
    <property type="component" value="Unassembled WGS sequence"/>
</dbReference>
<dbReference type="InterPro" id="IPR036390">
    <property type="entry name" value="WH_DNA-bd_sf"/>
</dbReference>
<dbReference type="EMBL" id="JAMJPK010000001">
    <property type="protein sequence ID" value="MCL7938805.1"/>
    <property type="molecule type" value="Genomic_DNA"/>
</dbReference>
<organism evidence="1 2">
    <name type="scientific">Halomonas gemina</name>
    <dbReference type="NCBI Taxonomy" id="2945105"/>
    <lineage>
        <taxon>Bacteria</taxon>
        <taxon>Pseudomonadati</taxon>
        <taxon>Pseudomonadota</taxon>
        <taxon>Gammaproteobacteria</taxon>
        <taxon>Oceanospirillales</taxon>
        <taxon>Halomonadaceae</taxon>
        <taxon>Halomonas</taxon>
    </lineage>
</organism>
<accession>A0ABT0SVW7</accession>